<feature type="domain" description="DUF4395" evidence="2">
    <location>
        <begin position="3"/>
        <end position="132"/>
    </location>
</feature>
<feature type="transmembrane region" description="Helical" evidence="1">
    <location>
        <begin position="36"/>
        <end position="56"/>
    </location>
</feature>
<dbReference type="Proteomes" id="UP000676079">
    <property type="component" value="Chromosome"/>
</dbReference>
<dbReference type="EMBL" id="CP074133">
    <property type="protein sequence ID" value="QUX23356.1"/>
    <property type="molecule type" value="Genomic_DNA"/>
</dbReference>
<dbReference type="Pfam" id="PF14340">
    <property type="entry name" value="DUF4395"/>
    <property type="match status" value="1"/>
</dbReference>
<evidence type="ECO:0000313" key="3">
    <source>
        <dbReference type="EMBL" id="QUX23356.1"/>
    </source>
</evidence>
<evidence type="ECO:0000259" key="2">
    <source>
        <dbReference type="Pfam" id="PF14340"/>
    </source>
</evidence>
<protein>
    <submittedName>
        <fullName evidence="3">DUF4395 domain-containing protein</fullName>
    </submittedName>
</protein>
<keyword evidence="1" id="KW-1133">Transmembrane helix</keyword>
<keyword evidence="1" id="KW-0812">Transmembrane</keyword>
<dbReference type="InterPro" id="IPR025508">
    <property type="entry name" value="DUF4395"/>
</dbReference>
<evidence type="ECO:0000313" key="4">
    <source>
        <dbReference type="Proteomes" id="UP000676079"/>
    </source>
</evidence>
<evidence type="ECO:0000256" key="1">
    <source>
        <dbReference type="SAM" id="Phobius"/>
    </source>
</evidence>
<gene>
    <name evidence="3" type="ORF">KGD84_02900</name>
</gene>
<name>A0ABX8BMF7_9ACTN</name>
<dbReference type="PIRSF" id="PIRSF030042">
    <property type="entry name" value="UCP030042"/>
    <property type="match status" value="1"/>
</dbReference>
<accession>A0ABX8BMF7</accession>
<proteinExistence type="predicted"/>
<sequence>MQVDPRGQRFAAALTTLVLAAALAFAQPWILGLQAAVFAVGVLAGVRYSPYALLFSAVVRPRIGPPSETEDARPPRFAQGVGLAFAALGLTGYLVGPEWLGAAATALALTAAFLNAAFGLCAGCEAYLLGRRLAAAGKPA</sequence>
<dbReference type="RefSeq" id="WP_220564578.1">
    <property type="nucleotide sequence ID" value="NZ_CP074133.1"/>
</dbReference>
<feature type="transmembrane region" description="Helical" evidence="1">
    <location>
        <begin position="102"/>
        <end position="129"/>
    </location>
</feature>
<dbReference type="InterPro" id="IPR016942">
    <property type="entry name" value="UCP030042"/>
</dbReference>
<reference evidence="3 4" key="1">
    <citation type="submission" date="2021-05" db="EMBL/GenBank/DDBJ databases">
        <title>Direct Submission.</title>
        <authorList>
            <person name="Li K."/>
            <person name="Gao J."/>
        </authorList>
    </citation>
    <scope>NUCLEOTIDE SEQUENCE [LARGE SCALE GENOMIC DNA]</scope>
    <source>
        <strain evidence="3 4">Mg02</strain>
    </source>
</reference>
<feature type="transmembrane region" description="Helical" evidence="1">
    <location>
        <begin position="77"/>
        <end position="96"/>
    </location>
</feature>
<keyword evidence="4" id="KW-1185">Reference proteome</keyword>
<keyword evidence="1" id="KW-0472">Membrane</keyword>
<organism evidence="3 4">
    <name type="scientific">Nocardiopsis changdeensis</name>
    <dbReference type="NCBI Taxonomy" id="2831969"/>
    <lineage>
        <taxon>Bacteria</taxon>
        <taxon>Bacillati</taxon>
        <taxon>Actinomycetota</taxon>
        <taxon>Actinomycetes</taxon>
        <taxon>Streptosporangiales</taxon>
        <taxon>Nocardiopsidaceae</taxon>
        <taxon>Nocardiopsis</taxon>
    </lineage>
</organism>